<dbReference type="NCBIfam" id="NF009726">
    <property type="entry name" value="PRK13253.1"/>
    <property type="match status" value="1"/>
</dbReference>
<accession>A0A1S8CM14</accession>
<comment type="subcellular location">
    <subcellularLocation>
        <location evidence="1 4">Cytoplasm</location>
    </subcellularLocation>
</comment>
<comment type="subunit">
    <text evidence="4">Oligomer with a subunit composition of (alpha,beta,gamma)6.</text>
</comment>
<keyword evidence="6" id="KW-0456">Lyase</keyword>
<dbReference type="Proteomes" id="UP000216021">
    <property type="component" value="Unassembled WGS sequence"/>
</dbReference>
<protein>
    <recommendedName>
        <fullName evidence="4">Citrate lyase acyl carrier protein</fullName>
    </recommendedName>
    <alternativeName>
        <fullName evidence="4">Citrate lyase gamma chain</fullName>
    </alternativeName>
</protein>
<comment type="similarity">
    <text evidence="4">Belongs to the CitD family.</text>
</comment>
<dbReference type="RefSeq" id="WP_076941418.1">
    <property type="nucleotide sequence ID" value="NZ_MOXD01000003.1"/>
</dbReference>
<evidence type="ECO:0000256" key="1">
    <source>
        <dbReference type="ARBA" id="ARBA00004496"/>
    </source>
</evidence>
<evidence type="ECO:0000256" key="2">
    <source>
        <dbReference type="ARBA" id="ARBA00022490"/>
    </source>
</evidence>
<comment type="caution">
    <text evidence="6">The sequence shown here is derived from an EMBL/GenBank/DDBJ whole genome shotgun (WGS) entry which is preliminary data.</text>
</comment>
<feature type="modified residue" description="O-(phosphoribosyl dephospho-coenzyme A)serine" evidence="4 5">
    <location>
        <position position="14"/>
    </location>
</feature>
<dbReference type="GO" id="GO:0016829">
    <property type="term" value="F:lyase activity"/>
    <property type="evidence" value="ECO:0007669"/>
    <property type="project" value="UniProtKB-KW"/>
</dbReference>
<evidence type="ECO:0000256" key="5">
    <source>
        <dbReference type="PIRSR" id="PIRSR002736-50"/>
    </source>
</evidence>
<organism evidence="6 7">
    <name type="scientific">Serratia oryzae</name>
    <dbReference type="NCBI Taxonomy" id="2034155"/>
    <lineage>
        <taxon>Bacteria</taxon>
        <taxon>Pseudomonadati</taxon>
        <taxon>Pseudomonadota</taxon>
        <taxon>Gammaproteobacteria</taxon>
        <taxon>Enterobacterales</taxon>
        <taxon>Yersiniaceae</taxon>
        <taxon>Serratia</taxon>
    </lineage>
</organism>
<dbReference type="OrthoDB" id="9798736at2"/>
<name>A0A1S8CM14_9GAMM</name>
<keyword evidence="7" id="KW-1185">Reference proteome</keyword>
<comment type="function">
    <text evidence="4">Covalent carrier of the coenzyme of citrate lyase.</text>
</comment>
<dbReference type="NCBIfam" id="TIGR01608">
    <property type="entry name" value="citD"/>
    <property type="match status" value="1"/>
</dbReference>
<evidence type="ECO:0000256" key="3">
    <source>
        <dbReference type="ARBA" id="ARBA00022553"/>
    </source>
</evidence>
<evidence type="ECO:0000313" key="6">
    <source>
        <dbReference type="EMBL" id="OMQ24537.1"/>
    </source>
</evidence>
<keyword evidence="2 4" id="KW-0963">Cytoplasm</keyword>
<dbReference type="STRING" id="2034155.BMI79_06835"/>
<dbReference type="GO" id="GO:0005737">
    <property type="term" value="C:cytoplasm"/>
    <property type="evidence" value="ECO:0007669"/>
    <property type="project" value="UniProtKB-SubCell"/>
</dbReference>
<evidence type="ECO:0000313" key="7">
    <source>
        <dbReference type="Proteomes" id="UP000216021"/>
    </source>
</evidence>
<dbReference type="EMBL" id="MOXD01000003">
    <property type="protein sequence ID" value="OMQ24537.1"/>
    <property type="molecule type" value="Genomic_DNA"/>
</dbReference>
<gene>
    <name evidence="4" type="primary">citD</name>
    <name evidence="6" type="ORF">BMI79_06835</name>
</gene>
<keyword evidence="3 4" id="KW-0597">Phosphoprotein</keyword>
<dbReference type="Pfam" id="PF06857">
    <property type="entry name" value="ACP"/>
    <property type="match status" value="1"/>
</dbReference>
<proteinExistence type="inferred from homology"/>
<dbReference type="InterPro" id="IPR023439">
    <property type="entry name" value="Mal_deCO2ase/Cit_lyase_ACP"/>
</dbReference>
<dbReference type="AlphaFoldDB" id="A0A1S8CM14"/>
<evidence type="ECO:0000256" key="4">
    <source>
        <dbReference type="HAMAP-Rule" id="MF_00805"/>
    </source>
</evidence>
<dbReference type="PIRSF" id="PIRSF002736">
    <property type="entry name" value="Citrt_lyas_gamma"/>
    <property type="match status" value="1"/>
</dbReference>
<sequence>MKIVREAMAGTLESSDVMVRIAPAEGPEHDLLIASSVEKQFGAAIRSTLLQVLEHYGVPPVQVIVDDKGALDCVLHARLETALMRASESAVLPWEERLENVK</sequence>
<dbReference type="InterPro" id="IPR006495">
    <property type="entry name" value="CitD"/>
</dbReference>
<reference evidence="6 7" key="1">
    <citation type="submission" date="2016-11" db="EMBL/GenBank/DDBJ databases">
        <title>Rahnella oryzae sp. nov., isolated from rice root.</title>
        <authorList>
            <person name="Zhang X.-X."/>
            <person name="Zhang J."/>
        </authorList>
    </citation>
    <scope>NUCLEOTIDE SEQUENCE [LARGE SCALE GENOMIC DNA]</scope>
    <source>
        <strain evidence="6 7">J11-6</strain>
    </source>
</reference>
<dbReference type="HAMAP" id="MF_00805">
    <property type="entry name" value="CitD"/>
    <property type="match status" value="1"/>
</dbReference>